<accession>A0ABN2Q0Q3</accession>
<name>A0ABN2Q0Q3_9PSEU</name>
<dbReference type="RefSeq" id="WP_344412807.1">
    <property type="nucleotide sequence ID" value="NZ_BAAANN010000002.1"/>
</dbReference>
<reference evidence="1 2" key="1">
    <citation type="journal article" date="2019" name="Int. J. Syst. Evol. Microbiol.">
        <title>The Global Catalogue of Microorganisms (GCM) 10K type strain sequencing project: providing services to taxonomists for standard genome sequencing and annotation.</title>
        <authorList>
            <consortium name="The Broad Institute Genomics Platform"/>
            <consortium name="The Broad Institute Genome Sequencing Center for Infectious Disease"/>
            <person name="Wu L."/>
            <person name="Ma J."/>
        </authorList>
    </citation>
    <scope>NUCLEOTIDE SEQUENCE [LARGE SCALE GENOMIC DNA]</scope>
    <source>
        <strain evidence="1 2">JCM 14545</strain>
    </source>
</reference>
<proteinExistence type="predicted"/>
<evidence type="ECO:0000313" key="2">
    <source>
        <dbReference type="Proteomes" id="UP001501116"/>
    </source>
</evidence>
<protein>
    <recommendedName>
        <fullName evidence="3">C1q domain-containing protein</fullName>
    </recommendedName>
</protein>
<gene>
    <name evidence="1" type="ORF">GCM10009754_04600</name>
</gene>
<dbReference type="Gene3D" id="2.60.120.40">
    <property type="match status" value="1"/>
</dbReference>
<comment type="caution">
    <text evidence="1">The sequence shown here is derived from an EMBL/GenBank/DDBJ whole genome shotgun (WGS) entry which is preliminary data.</text>
</comment>
<keyword evidence="2" id="KW-1185">Reference proteome</keyword>
<organism evidence="1 2">
    <name type="scientific">Amycolatopsis minnesotensis</name>
    <dbReference type="NCBI Taxonomy" id="337894"/>
    <lineage>
        <taxon>Bacteria</taxon>
        <taxon>Bacillati</taxon>
        <taxon>Actinomycetota</taxon>
        <taxon>Actinomycetes</taxon>
        <taxon>Pseudonocardiales</taxon>
        <taxon>Pseudonocardiaceae</taxon>
        <taxon>Amycolatopsis</taxon>
    </lineage>
</organism>
<evidence type="ECO:0008006" key="3">
    <source>
        <dbReference type="Google" id="ProtNLM"/>
    </source>
</evidence>
<dbReference type="EMBL" id="BAAANN010000002">
    <property type="protein sequence ID" value="GAA1940459.1"/>
    <property type="molecule type" value="Genomic_DNA"/>
</dbReference>
<sequence>MVSYPIQQQSDGALIDEKIWNDNVDALNDLNTRTTAAKSTADAASTTNTAQDTRLTALETNQGTRGSLAAIYPEIQNLRNVALSGNTGNAALDTRVTALEGAGLLPYSGGRWVNTSDGVPVAQNAKVPFPTNRTTATGVTANANFDTFTVTNAGRYDVSANIHFNAPTANTTMWAWIGRGGSVDPRWSLNVIPISVSGFYAFAVSTLNLTLTANDTVSVYVWYSAGTVTVNPTGTGFREATNFAIRRVG</sequence>
<evidence type="ECO:0000313" key="1">
    <source>
        <dbReference type="EMBL" id="GAA1940459.1"/>
    </source>
</evidence>
<dbReference type="InterPro" id="IPR008983">
    <property type="entry name" value="Tumour_necrosis_fac-like_dom"/>
</dbReference>
<dbReference type="Proteomes" id="UP001501116">
    <property type="component" value="Unassembled WGS sequence"/>
</dbReference>